<dbReference type="AlphaFoldDB" id="A0A5Q2RNI9"/>
<gene>
    <name evidence="11 13" type="primary">tmk</name>
    <name evidence="13" type="ORF">GH723_16165</name>
</gene>
<evidence type="ECO:0000256" key="2">
    <source>
        <dbReference type="ARBA" id="ARBA00012980"/>
    </source>
</evidence>
<dbReference type="Pfam" id="PF02223">
    <property type="entry name" value="Thymidylate_kin"/>
    <property type="match status" value="1"/>
</dbReference>
<dbReference type="GO" id="GO:0004798">
    <property type="term" value="F:dTMP kinase activity"/>
    <property type="evidence" value="ECO:0007669"/>
    <property type="project" value="UniProtKB-UniRule"/>
</dbReference>
<evidence type="ECO:0000256" key="11">
    <source>
        <dbReference type="HAMAP-Rule" id="MF_00165"/>
    </source>
</evidence>
<evidence type="ECO:0000256" key="1">
    <source>
        <dbReference type="ARBA" id="ARBA00009776"/>
    </source>
</evidence>
<dbReference type="EMBL" id="CP045851">
    <property type="protein sequence ID" value="QGG96512.1"/>
    <property type="molecule type" value="Genomic_DNA"/>
</dbReference>
<name>A0A5Q2RNI9_9ACTN</name>
<dbReference type="GO" id="GO:0006233">
    <property type="term" value="P:dTDP biosynthetic process"/>
    <property type="evidence" value="ECO:0007669"/>
    <property type="project" value="InterPro"/>
</dbReference>
<dbReference type="GO" id="GO:0006227">
    <property type="term" value="P:dUDP biosynthetic process"/>
    <property type="evidence" value="ECO:0007669"/>
    <property type="project" value="TreeGrafter"/>
</dbReference>
<accession>A0A5Q2RNI9</accession>
<comment type="function">
    <text evidence="10 11">Phosphorylation of dTMP to form dTDP in both de novo and salvage pathways of dTTP synthesis.</text>
</comment>
<dbReference type="PANTHER" id="PTHR10344:SF4">
    <property type="entry name" value="UMP-CMP KINASE 2, MITOCHONDRIAL"/>
    <property type="match status" value="1"/>
</dbReference>
<evidence type="ECO:0000313" key="13">
    <source>
        <dbReference type="EMBL" id="QGG96512.1"/>
    </source>
</evidence>
<dbReference type="InterPro" id="IPR018094">
    <property type="entry name" value="Thymidylate_kinase"/>
</dbReference>
<dbReference type="RefSeq" id="WP_153760616.1">
    <property type="nucleotide sequence ID" value="NZ_CP045851.1"/>
</dbReference>
<keyword evidence="14" id="KW-1185">Reference proteome</keyword>
<keyword evidence="6 11" id="KW-0547">Nucleotide-binding</keyword>
<comment type="similarity">
    <text evidence="1 11">Belongs to the thymidylate kinase family.</text>
</comment>
<proteinExistence type="inferred from homology"/>
<dbReference type="SUPFAM" id="SSF52540">
    <property type="entry name" value="P-loop containing nucleoside triphosphate hydrolases"/>
    <property type="match status" value="1"/>
</dbReference>
<dbReference type="InterPro" id="IPR039430">
    <property type="entry name" value="Thymidylate_kin-like_dom"/>
</dbReference>
<dbReference type="KEGG" id="atq:GH723_16165"/>
<comment type="catalytic activity">
    <reaction evidence="9 11">
        <text>dTMP + ATP = dTDP + ADP</text>
        <dbReference type="Rhea" id="RHEA:13517"/>
        <dbReference type="ChEBI" id="CHEBI:30616"/>
        <dbReference type="ChEBI" id="CHEBI:58369"/>
        <dbReference type="ChEBI" id="CHEBI:63528"/>
        <dbReference type="ChEBI" id="CHEBI:456216"/>
        <dbReference type="EC" id="2.7.4.9"/>
    </reaction>
</comment>
<feature type="binding site" evidence="11">
    <location>
        <begin position="10"/>
        <end position="17"/>
    </location>
    <ligand>
        <name>ATP</name>
        <dbReference type="ChEBI" id="CHEBI:30616"/>
    </ligand>
</feature>
<evidence type="ECO:0000256" key="9">
    <source>
        <dbReference type="ARBA" id="ARBA00048743"/>
    </source>
</evidence>
<dbReference type="InterPro" id="IPR027417">
    <property type="entry name" value="P-loop_NTPase"/>
</dbReference>
<protein>
    <recommendedName>
        <fullName evidence="3 11">Thymidylate kinase</fullName>
        <ecNumber evidence="2 11">2.7.4.9</ecNumber>
    </recommendedName>
    <alternativeName>
        <fullName evidence="11">dTMP kinase</fullName>
    </alternativeName>
</protein>
<evidence type="ECO:0000256" key="4">
    <source>
        <dbReference type="ARBA" id="ARBA00022679"/>
    </source>
</evidence>
<dbReference type="Gene3D" id="3.40.50.300">
    <property type="entry name" value="P-loop containing nucleotide triphosphate hydrolases"/>
    <property type="match status" value="1"/>
</dbReference>
<dbReference type="GO" id="GO:0005829">
    <property type="term" value="C:cytosol"/>
    <property type="evidence" value="ECO:0007669"/>
    <property type="project" value="TreeGrafter"/>
</dbReference>
<dbReference type="PROSITE" id="PS01331">
    <property type="entry name" value="THYMIDYLATE_KINASE"/>
    <property type="match status" value="1"/>
</dbReference>
<reference evidence="13 14" key="1">
    <citation type="submission" date="2019-11" db="EMBL/GenBank/DDBJ databases">
        <authorList>
            <person name="He Y."/>
        </authorList>
    </citation>
    <scope>NUCLEOTIDE SEQUENCE [LARGE SCALE GENOMIC DNA]</scope>
    <source>
        <strain evidence="13 14">SCSIO 58843</strain>
    </source>
</reference>
<evidence type="ECO:0000313" key="14">
    <source>
        <dbReference type="Proteomes" id="UP000334019"/>
    </source>
</evidence>
<dbReference type="EC" id="2.7.4.9" evidence="2 11"/>
<keyword evidence="7 11" id="KW-0418">Kinase</keyword>
<evidence type="ECO:0000256" key="8">
    <source>
        <dbReference type="ARBA" id="ARBA00022840"/>
    </source>
</evidence>
<dbReference type="HAMAP" id="MF_00165">
    <property type="entry name" value="Thymidylate_kinase"/>
    <property type="match status" value="1"/>
</dbReference>
<evidence type="ECO:0000256" key="3">
    <source>
        <dbReference type="ARBA" id="ARBA00017144"/>
    </source>
</evidence>
<dbReference type="PANTHER" id="PTHR10344">
    <property type="entry name" value="THYMIDYLATE KINASE"/>
    <property type="match status" value="1"/>
</dbReference>
<dbReference type="GO" id="GO:0005524">
    <property type="term" value="F:ATP binding"/>
    <property type="evidence" value="ECO:0007669"/>
    <property type="project" value="UniProtKB-UniRule"/>
</dbReference>
<evidence type="ECO:0000256" key="7">
    <source>
        <dbReference type="ARBA" id="ARBA00022777"/>
    </source>
</evidence>
<evidence type="ECO:0000256" key="10">
    <source>
        <dbReference type="ARBA" id="ARBA00057735"/>
    </source>
</evidence>
<dbReference type="Proteomes" id="UP000334019">
    <property type="component" value="Chromosome"/>
</dbReference>
<dbReference type="FunFam" id="3.40.50.300:FF:000225">
    <property type="entry name" value="Thymidylate kinase"/>
    <property type="match status" value="1"/>
</dbReference>
<dbReference type="NCBIfam" id="TIGR00041">
    <property type="entry name" value="DTMP_kinase"/>
    <property type="match status" value="1"/>
</dbReference>
<sequence>MTGRFIAFEGGEASGKSTQARLLAERIGAVLTREPGGTHLGEVARDLLLDPAHPHLVDRAEALLFAAARAQHVAEVIRPALDGGRHVVCDRFAASSFAYQAYGRGLDLDAVRSLSAFAVDGTWPDLNVLLVVDADVAEARLAERDKLEQAGDAFHERVAAGFDALAAADPDRWIVVDGSGSIEEVARRVWGAVEPRLDGRA</sequence>
<organism evidence="13 14">
    <name type="scientific">Actinomarinicola tropica</name>
    <dbReference type="NCBI Taxonomy" id="2789776"/>
    <lineage>
        <taxon>Bacteria</taxon>
        <taxon>Bacillati</taxon>
        <taxon>Actinomycetota</taxon>
        <taxon>Acidimicrobiia</taxon>
        <taxon>Acidimicrobiales</taxon>
        <taxon>Iamiaceae</taxon>
        <taxon>Actinomarinicola</taxon>
    </lineage>
</organism>
<dbReference type="GO" id="GO:0006235">
    <property type="term" value="P:dTTP biosynthetic process"/>
    <property type="evidence" value="ECO:0007669"/>
    <property type="project" value="UniProtKB-UniRule"/>
</dbReference>
<keyword evidence="5 11" id="KW-0545">Nucleotide biosynthesis</keyword>
<dbReference type="InterPro" id="IPR018095">
    <property type="entry name" value="Thymidylate_kin_CS"/>
</dbReference>
<feature type="domain" description="Thymidylate kinase-like" evidence="12">
    <location>
        <begin position="8"/>
        <end position="188"/>
    </location>
</feature>
<keyword evidence="4 11" id="KW-0808">Transferase</keyword>
<evidence type="ECO:0000256" key="6">
    <source>
        <dbReference type="ARBA" id="ARBA00022741"/>
    </source>
</evidence>
<dbReference type="CDD" id="cd01672">
    <property type="entry name" value="TMPK"/>
    <property type="match status" value="1"/>
</dbReference>
<evidence type="ECO:0000256" key="5">
    <source>
        <dbReference type="ARBA" id="ARBA00022727"/>
    </source>
</evidence>
<keyword evidence="8 11" id="KW-0067">ATP-binding</keyword>
<evidence type="ECO:0000259" key="12">
    <source>
        <dbReference type="Pfam" id="PF02223"/>
    </source>
</evidence>